<accession>A0A7Z2GQP7</accession>
<dbReference type="Pfam" id="PF19305">
    <property type="entry name" value="MmgE_PrpD_C"/>
    <property type="match status" value="1"/>
</dbReference>
<proteinExistence type="inferred from homology"/>
<reference evidence="4 5" key="1">
    <citation type="submission" date="2019-12" db="EMBL/GenBank/DDBJ databases">
        <title>Paraburkholderia acidiphila 7Q-K02 sp. nov and Paraburkholderia acidisoli DHF22 sp. nov., two strains isolated from forest soil.</title>
        <authorList>
            <person name="Gao Z."/>
            <person name="Qiu L."/>
        </authorList>
    </citation>
    <scope>NUCLEOTIDE SEQUENCE [LARGE SCALE GENOMIC DNA]</scope>
    <source>
        <strain evidence="4 5">DHF22</strain>
    </source>
</reference>
<sequence length="439" mass="45650">MDEGILARWAAFAVHASAPDRAATSRQLADTTIALLAGARTADGEALAQFAQATAEGGTLALAATLAATIRLTELDDIHRPSAVTASAIVVPAALAFGAPRPEASRLADALHVGEELAIRLAMALGGARMLARGWWPSLTVAPLGAAATAGRMLNLGEREMQHALALALAQTPPPIGRTPAVQPGRWLLFGAAVRAGCLAALAAQRGFHADTALLDANWLHRFDPAAEHAHWLDAGLPGNVRAQTSVKPHPGAKQTMAAIAGLQQLMVRGIAPESIDAVTLRVPGAYAAMIVREAPDAGRLASFVSAPGQLALAALCPRALDDADRSSVAWSPARLDFARGVTVSADASLDALYPHKWPAHVSVSANGERHEIDVSDGPGDPDLPFDANAIRGKAERLVVAHADRQWVDVAAAAATDADALRALQEWAVRRFGTHADPP</sequence>
<dbReference type="InterPro" id="IPR036148">
    <property type="entry name" value="MmgE/PrpD_sf"/>
</dbReference>
<evidence type="ECO:0000256" key="1">
    <source>
        <dbReference type="ARBA" id="ARBA00006174"/>
    </source>
</evidence>
<name>A0A7Z2GQP7_9BURK</name>
<protein>
    <recommendedName>
        <fullName evidence="6">2-methylcitrate dehydratase PrpD</fullName>
    </recommendedName>
</protein>
<dbReference type="InterPro" id="IPR045337">
    <property type="entry name" value="MmgE_PrpD_C"/>
</dbReference>
<dbReference type="AlphaFoldDB" id="A0A7Z2GQP7"/>
<evidence type="ECO:0000259" key="2">
    <source>
        <dbReference type="Pfam" id="PF03972"/>
    </source>
</evidence>
<dbReference type="RefSeq" id="WP_158957419.1">
    <property type="nucleotide sequence ID" value="NZ_CP046916.1"/>
</dbReference>
<evidence type="ECO:0008006" key="6">
    <source>
        <dbReference type="Google" id="ProtNLM"/>
    </source>
</evidence>
<evidence type="ECO:0000259" key="3">
    <source>
        <dbReference type="Pfam" id="PF19305"/>
    </source>
</evidence>
<dbReference type="PANTHER" id="PTHR16943:SF8">
    <property type="entry name" value="2-METHYLCITRATE DEHYDRATASE"/>
    <property type="match status" value="1"/>
</dbReference>
<keyword evidence="5" id="KW-1185">Reference proteome</keyword>
<feature type="domain" description="MmgE/PrpD N-terminal" evidence="2">
    <location>
        <begin position="23"/>
        <end position="219"/>
    </location>
</feature>
<dbReference type="OrthoDB" id="8329675at2"/>
<evidence type="ECO:0000313" key="4">
    <source>
        <dbReference type="EMBL" id="QGZ66212.1"/>
    </source>
</evidence>
<comment type="similarity">
    <text evidence="1">Belongs to the PrpD family.</text>
</comment>
<dbReference type="InterPro" id="IPR042188">
    <property type="entry name" value="MmgE/PrpD_sf_2"/>
</dbReference>
<gene>
    <name evidence="4" type="ORF">FAZ98_30865</name>
</gene>
<dbReference type="Gene3D" id="1.10.4100.10">
    <property type="entry name" value="2-methylcitrate dehydratase PrpD"/>
    <property type="match status" value="1"/>
</dbReference>
<dbReference type="GO" id="GO:0016829">
    <property type="term" value="F:lyase activity"/>
    <property type="evidence" value="ECO:0007669"/>
    <property type="project" value="InterPro"/>
</dbReference>
<dbReference type="KEGG" id="pacs:FAZ98_30865"/>
<dbReference type="PANTHER" id="PTHR16943">
    <property type="entry name" value="2-METHYLCITRATE DEHYDRATASE-RELATED"/>
    <property type="match status" value="1"/>
</dbReference>
<evidence type="ECO:0000313" key="5">
    <source>
        <dbReference type="Proteomes" id="UP000433577"/>
    </source>
</evidence>
<dbReference type="InterPro" id="IPR042183">
    <property type="entry name" value="MmgE/PrpD_sf_1"/>
</dbReference>
<dbReference type="SUPFAM" id="SSF103378">
    <property type="entry name" value="2-methylcitrate dehydratase PrpD"/>
    <property type="match status" value="1"/>
</dbReference>
<dbReference type="EMBL" id="CP046916">
    <property type="protein sequence ID" value="QGZ66212.1"/>
    <property type="molecule type" value="Genomic_DNA"/>
</dbReference>
<dbReference type="Gene3D" id="3.30.1330.120">
    <property type="entry name" value="2-methylcitrate dehydratase PrpD"/>
    <property type="match status" value="1"/>
</dbReference>
<feature type="domain" description="MmgE/PrpD C-terminal" evidence="3">
    <location>
        <begin position="253"/>
        <end position="406"/>
    </location>
</feature>
<dbReference type="InterPro" id="IPR005656">
    <property type="entry name" value="MmgE_PrpD"/>
</dbReference>
<dbReference type="Pfam" id="PF03972">
    <property type="entry name" value="MmgE_PrpD_N"/>
    <property type="match status" value="1"/>
</dbReference>
<organism evidence="4 5">
    <name type="scientific">Paraburkholderia acidisoli</name>
    <dbReference type="NCBI Taxonomy" id="2571748"/>
    <lineage>
        <taxon>Bacteria</taxon>
        <taxon>Pseudomonadati</taxon>
        <taxon>Pseudomonadota</taxon>
        <taxon>Betaproteobacteria</taxon>
        <taxon>Burkholderiales</taxon>
        <taxon>Burkholderiaceae</taxon>
        <taxon>Paraburkholderia</taxon>
    </lineage>
</organism>
<dbReference type="Proteomes" id="UP000433577">
    <property type="component" value="Chromosome 4"/>
</dbReference>
<dbReference type="InterPro" id="IPR045336">
    <property type="entry name" value="MmgE_PrpD_N"/>
</dbReference>